<evidence type="ECO:0000256" key="2">
    <source>
        <dbReference type="ARBA" id="ARBA00004442"/>
    </source>
</evidence>
<dbReference type="Gene3D" id="2.160.20.20">
    <property type="match status" value="1"/>
</dbReference>
<feature type="compositionally biased region" description="Pro residues" evidence="8">
    <location>
        <begin position="67"/>
        <end position="94"/>
    </location>
</feature>
<dbReference type="InterPro" id="IPR006626">
    <property type="entry name" value="PbH1"/>
</dbReference>
<sequence>MDTIYLCCDFCRENYPNSTHIDWWYLNGETPWCNCYSNCNDYRCVSKDCWGYDGGDVETWELEKYTPPSPPLPPLPPPQPPCPPSPPPLPPAPPLEVNGSIVEISHDDYAAELLSEAILLEDVSIIYLYTSVSLSSRSLPQVNGSLSVYGLCDSDAGTSEGRCQVDAAGGEMFTLNGTLQLEGLELVNGAAVDGGALHLAPGSAVLLRDCVIRDCVAASFGGAIFLSASSSLELQSCQLLRNSAQWGGALYGEEGTRILVTNGTVLQSNAASDIGGGIYADGAFSLEGATETTVEVRGGSIFHENQARTFGGAISIRAGSLSVQESSLFTDNQAGSSGGALHDHGYGFNMIGAGVEISGNACRQIGGGFHIAGQSTAEIGPGSVFTNNSASLDGGAISVYTSSDLTVVSSIFTFNKALRKGGAIIGESETTSIYMFNTTLSGNVGEAGGGVFSMGKLVLEGCTLHGNSAHTTGGSCHATSSVVLRNTTVQENVAGTEGGGVFCAPTAEIVLDNATIVMSNYAALGGGCSLGSQGSMVVQGRTMIFNNSAQLAGGGLFVSANASILVTDQSEVTSNSAVMGNGGGIIGDVGSLIQVTGKVTVGSNVAGNSGGGMAYSTLRLLQSDVQGNVAMNLGGGIYGSSSAEVLNATIGSNTAAQGGGVYIKPVAESLTRPPFQLQEASIVENNEATAGEAGGIYVAYGVSLVVNRSHINGNKASSDAGRSPVLNLIYTWTSAHMDPTAGVVCVDTPWRPYRLLVGRGE</sequence>
<gene>
    <name evidence="9" type="ORF">CYMTET_39019</name>
</gene>
<accession>A0AAE0F4X2</accession>
<dbReference type="SMART" id="SM00710">
    <property type="entry name" value="PbH1"/>
    <property type="match status" value="8"/>
</dbReference>
<evidence type="ECO:0000313" key="9">
    <source>
        <dbReference type="EMBL" id="KAK3251649.1"/>
    </source>
</evidence>
<evidence type="ECO:0000256" key="5">
    <source>
        <dbReference type="ARBA" id="ARBA00022729"/>
    </source>
</evidence>
<dbReference type="Pfam" id="PF02415">
    <property type="entry name" value="Chlam_PMP"/>
    <property type="match status" value="1"/>
</dbReference>
<evidence type="ECO:0000256" key="6">
    <source>
        <dbReference type="ARBA" id="ARBA00023136"/>
    </source>
</evidence>
<dbReference type="EMBL" id="LGRX02025918">
    <property type="protein sequence ID" value="KAK3251649.1"/>
    <property type="molecule type" value="Genomic_DNA"/>
</dbReference>
<dbReference type="Proteomes" id="UP001190700">
    <property type="component" value="Unassembled WGS sequence"/>
</dbReference>
<proteinExistence type="predicted"/>
<dbReference type="GO" id="GO:0005576">
    <property type="term" value="C:extracellular region"/>
    <property type="evidence" value="ECO:0007669"/>
    <property type="project" value="UniProtKB-SubCell"/>
</dbReference>
<evidence type="ECO:0000256" key="4">
    <source>
        <dbReference type="ARBA" id="ARBA00022525"/>
    </source>
</evidence>
<dbReference type="PANTHER" id="PTHR11319:SF35">
    <property type="entry name" value="OUTER MEMBRANE PROTEIN PMPC-RELATED"/>
    <property type="match status" value="1"/>
</dbReference>
<comment type="subcellular location">
    <subcellularLocation>
        <location evidence="1">Cell envelope</location>
    </subcellularLocation>
    <subcellularLocation>
        <location evidence="2">Cell outer membrane</location>
    </subcellularLocation>
    <subcellularLocation>
        <location evidence="3">Secreted</location>
    </subcellularLocation>
</comment>
<evidence type="ECO:0000256" key="7">
    <source>
        <dbReference type="ARBA" id="ARBA00023237"/>
    </source>
</evidence>
<evidence type="ECO:0000256" key="3">
    <source>
        <dbReference type="ARBA" id="ARBA00004613"/>
    </source>
</evidence>
<keyword evidence="7" id="KW-0998">Cell outer membrane</keyword>
<evidence type="ECO:0000256" key="1">
    <source>
        <dbReference type="ARBA" id="ARBA00004196"/>
    </source>
</evidence>
<dbReference type="SUPFAM" id="SSF51126">
    <property type="entry name" value="Pectin lyase-like"/>
    <property type="match status" value="2"/>
</dbReference>
<comment type="caution">
    <text evidence="9">The sequence shown here is derived from an EMBL/GenBank/DDBJ whole genome shotgun (WGS) entry which is preliminary data.</text>
</comment>
<evidence type="ECO:0000313" key="10">
    <source>
        <dbReference type="Proteomes" id="UP001190700"/>
    </source>
</evidence>
<keyword evidence="6" id="KW-0472">Membrane</keyword>
<dbReference type="InterPro" id="IPR012332">
    <property type="entry name" value="Autotransporter_pectin_lyase_C"/>
</dbReference>
<keyword evidence="5" id="KW-0732">Signal</keyword>
<keyword evidence="10" id="KW-1185">Reference proteome</keyword>
<keyword evidence="4" id="KW-0964">Secreted</keyword>
<name>A0AAE0F4X2_9CHLO</name>
<dbReference type="PANTHER" id="PTHR11319">
    <property type="entry name" value="G PROTEIN-COUPLED RECEPTOR-RELATED"/>
    <property type="match status" value="1"/>
</dbReference>
<feature type="region of interest" description="Disordered" evidence="8">
    <location>
        <begin position="63"/>
        <end position="94"/>
    </location>
</feature>
<dbReference type="InterPro" id="IPR011050">
    <property type="entry name" value="Pectin_lyase_fold/virulence"/>
</dbReference>
<dbReference type="InterPro" id="IPR003368">
    <property type="entry name" value="POMP_repeat"/>
</dbReference>
<organism evidence="9 10">
    <name type="scientific">Cymbomonas tetramitiformis</name>
    <dbReference type="NCBI Taxonomy" id="36881"/>
    <lineage>
        <taxon>Eukaryota</taxon>
        <taxon>Viridiplantae</taxon>
        <taxon>Chlorophyta</taxon>
        <taxon>Pyramimonadophyceae</taxon>
        <taxon>Pyramimonadales</taxon>
        <taxon>Pyramimonadaceae</taxon>
        <taxon>Cymbomonas</taxon>
    </lineage>
</organism>
<evidence type="ECO:0000256" key="8">
    <source>
        <dbReference type="SAM" id="MobiDB-lite"/>
    </source>
</evidence>
<dbReference type="AlphaFoldDB" id="A0AAE0F4X2"/>
<protein>
    <submittedName>
        <fullName evidence="9">Uncharacterized protein</fullName>
    </submittedName>
</protein>
<reference evidence="9 10" key="1">
    <citation type="journal article" date="2015" name="Genome Biol. Evol.">
        <title>Comparative Genomics of a Bacterivorous Green Alga Reveals Evolutionary Causalities and Consequences of Phago-Mixotrophic Mode of Nutrition.</title>
        <authorList>
            <person name="Burns J.A."/>
            <person name="Paasch A."/>
            <person name="Narechania A."/>
            <person name="Kim E."/>
        </authorList>
    </citation>
    <scope>NUCLEOTIDE SEQUENCE [LARGE SCALE GENOMIC DNA]</scope>
    <source>
        <strain evidence="9 10">PLY_AMNH</strain>
    </source>
</reference>